<proteinExistence type="inferred from homology"/>
<keyword evidence="4" id="KW-0133">Cell shape</keyword>
<evidence type="ECO:0000256" key="7">
    <source>
        <dbReference type="RuleBase" id="RU004016"/>
    </source>
</evidence>
<keyword evidence="11" id="KW-1185">Reference proteome</keyword>
<feature type="compositionally biased region" description="Basic and acidic residues" evidence="8">
    <location>
        <begin position="274"/>
        <end position="289"/>
    </location>
</feature>
<accession>A0ABW0XGB9</accession>
<feature type="compositionally biased region" description="Pro residues" evidence="8">
    <location>
        <begin position="308"/>
        <end position="340"/>
    </location>
</feature>
<evidence type="ECO:0000256" key="6">
    <source>
        <dbReference type="ARBA" id="ARBA00023316"/>
    </source>
</evidence>
<feature type="compositionally biased region" description="Low complexity" evidence="8">
    <location>
        <begin position="291"/>
        <end position="307"/>
    </location>
</feature>
<evidence type="ECO:0000256" key="3">
    <source>
        <dbReference type="ARBA" id="ARBA00022801"/>
    </source>
</evidence>
<dbReference type="Gene3D" id="3.40.710.10">
    <property type="entry name" value="DD-peptidase/beta-lactamase superfamily"/>
    <property type="match status" value="1"/>
</dbReference>
<evidence type="ECO:0000313" key="11">
    <source>
        <dbReference type="Proteomes" id="UP001595975"/>
    </source>
</evidence>
<dbReference type="InterPro" id="IPR012338">
    <property type="entry name" value="Beta-lactam/transpept-like"/>
</dbReference>
<keyword evidence="5" id="KW-0573">Peptidoglycan synthesis</keyword>
<feature type="compositionally biased region" description="Low complexity" evidence="8">
    <location>
        <begin position="207"/>
        <end position="217"/>
    </location>
</feature>
<dbReference type="Proteomes" id="UP001595975">
    <property type="component" value="Unassembled WGS sequence"/>
</dbReference>
<reference evidence="11" key="1">
    <citation type="journal article" date="2019" name="Int. J. Syst. Evol. Microbiol.">
        <title>The Global Catalogue of Microorganisms (GCM) 10K type strain sequencing project: providing services to taxonomists for standard genome sequencing and annotation.</title>
        <authorList>
            <consortium name="The Broad Institute Genomics Platform"/>
            <consortium name="The Broad Institute Genome Sequencing Center for Infectious Disease"/>
            <person name="Wu L."/>
            <person name="Ma J."/>
        </authorList>
    </citation>
    <scope>NUCLEOTIDE SEQUENCE [LARGE SCALE GENOMIC DNA]</scope>
    <source>
        <strain evidence="11">CGMCC 4.1437</strain>
    </source>
</reference>
<evidence type="ECO:0000259" key="9">
    <source>
        <dbReference type="Pfam" id="PF00768"/>
    </source>
</evidence>
<feature type="compositionally biased region" description="Low complexity" evidence="8">
    <location>
        <begin position="253"/>
        <end position="273"/>
    </location>
</feature>
<organism evidence="10 11">
    <name type="scientific">Kitasatospora misakiensis</name>
    <dbReference type="NCBI Taxonomy" id="67330"/>
    <lineage>
        <taxon>Bacteria</taxon>
        <taxon>Bacillati</taxon>
        <taxon>Actinomycetota</taxon>
        <taxon>Actinomycetes</taxon>
        <taxon>Kitasatosporales</taxon>
        <taxon>Streptomycetaceae</taxon>
        <taxon>Kitasatospora</taxon>
    </lineage>
</organism>
<evidence type="ECO:0000256" key="5">
    <source>
        <dbReference type="ARBA" id="ARBA00022984"/>
    </source>
</evidence>
<evidence type="ECO:0000256" key="2">
    <source>
        <dbReference type="ARBA" id="ARBA00022729"/>
    </source>
</evidence>
<comment type="similarity">
    <text evidence="1 7">Belongs to the peptidase S11 family.</text>
</comment>
<evidence type="ECO:0000313" key="10">
    <source>
        <dbReference type="EMBL" id="MFC5667486.1"/>
    </source>
</evidence>
<name>A0ABW0XGB9_9ACTN</name>
<dbReference type="InterPro" id="IPR001967">
    <property type="entry name" value="Peptidase_S11_N"/>
</dbReference>
<dbReference type="RefSeq" id="WP_380229153.1">
    <property type="nucleotide sequence ID" value="NZ_JBHSOF010000058.1"/>
</dbReference>
<feature type="region of interest" description="Disordered" evidence="8">
    <location>
        <begin position="1"/>
        <end position="385"/>
    </location>
</feature>
<comment type="caution">
    <text evidence="10">The sequence shown here is derived from an EMBL/GenBank/DDBJ whole genome shotgun (WGS) entry which is preliminary data.</text>
</comment>
<evidence type="ECO:0000256" key="4">
    <source>
        <dbReference type="ARBA" id="ARBA00022960"/>
    </source>
</evidence>
<protein>
    <recommendedName>
        <fullName evidence="9">Peptidase S11 D-alanyl-D-alanine carboxypeptidase A N-terminal domain-containing protein</fullName>
    </recommendedName>
</protein>
<sequence length="805" mass="82479">MGESPDRVLRDGERARDRDGEPAGSAAAEEVAEEVAAPSVEPVVEPEATPESGAAAEADTEADTDAAAHAPADAAAPSGDTPSGDAPSGDSDDSVGDAADSAADGGARPPARPATVQLRVRDADTRTTALRMPVDQKTTALRLPAEDATTALRLPSDDATTALRLPSDDATTALRLPDELRKPSGATAIGSAGKARKSEAGKGGAGKAEAAGAVESGPSDRPAGTDPRLAMRTPKPAPTAPAEPADAAEDADGQPASASASASKSSAVAAEPAARAEKFEKRENVERTRVLRVPAAPAGAVPEADTAPKPPTPRPLPESVPVPQPGPDPEPKPAPAPKPAPKPKSKQKPHPAPAAEPLPAADPRPVPPAPPLPAPEPEPFPESTSEAMDVLAALNSRPVSPLRRALKRITVWTLFLAVVLGVVVTAQLLRPLPDTRVRMTAANGFGFAGDPLDLAWPAKGQSAAEVVGIGSLGSSGPETPASIASVTKVMNAYLILQAHPLKKGEGGPKITVDKQAAQESGNVDESRVTLTEGQQLSQYQALELLMLPSANNVARLLARWDAGSEEAFVRKMNDTAARFGMANTTYTDPAGYNQETRSTAKDQLKLAGQVMQDDIFRQIVSTPDTTFNNQKISNTNTLINPKTGVIGVKTGSSTPAGGCLMWAAYKDIAGVRRLILGVTLGQPATAAEPSILKVVQSVSAKQIQAAQNGLTGQTLAKQGDVVGRVEDGLGGSVPVVAAGDLTVAGFPGVTGTLVLDPVKVGHRVTAGTRIGVLRSGEGSTKVEVPVVLKSELAPPSILARLTRAL</sequence>
<dbReference type="EMBL" id="JBHSOF010000058">
    <property type="protein sequence ID" value="MFC5667486.1"/>
    <property type="molecule type" value="Genomic_DNA"/>
</dbReference>
<keyword evidence="3" id="KW-0378">Hydrolase</keyword>
<dbReference type="Pfam" id="PF00768">
    <property type="entry name" value="Peptidase_S11"/>
    <property type="match status" value="1"/>
</dbReference>
<keyword evidence="2" id="KW-0732">Signal</keyword>
<feature type="compositionally biased region" description="Low complexity" evidence="8">
    <location>
        <begin position="22"/>
        <end position="57"/>
    </location>
</feature>
<evidence type="ECO:0000256" key="1">
    <source>
        <dbReference type="ARBA" id="ARBA00007164"/>
    </source>
</evidence>
<dbReference type="PANTHER" id="PTHR21581:SF33">
    <property type="entry name" value="D-ALANYL-D-ALANINE CARBOXYPEPTIDASE DACB"/>
    <property type="match status" value="1"/>
</dbReference>
<gene>
    <name evidence="10" type="ORF">ACFP3U_31515</name>
</gene>
<feature type="compositionally biased region" description="Low complexity" evidence="8">
    <location>
        <begin position="65"/>
        <end position="89"/>
    </location>
</feature>
<evidence type="ECO:0000256" key="8">
    <source>
        <dbReference type="SAM" id="MobiDB-lite"/>
    </source>
</evidence>
<dbReference type="InterPro" id="IPR018044">
    <property type="entry name" value="Peptidase_S11"/>
</dbReference>
<feature type="compositionally biased region" description="Pro residues" evidence="8">
    <location>
        <begin position="350"/>
        <end position="380"/>
    </location>
</feature>
<dbReference type="SUPFAM" id="SSF56601">
    <property type="entry name" value="beta-lactamase/transpeptidase-like"/>
    <property type="match status" value="1"/>
</dbReference>
<keyword evidence="6" id="KW-0961">Cell wall biogenesis/degradation</keyword>
<feature type="compositionally biased region" description="Low complexity" evidence="8">
    <location>
        <begin position="96"/>
        <end position="116"/>
    </location>
</feature>
<dbReference type="PANTHER" id="PTHR21581">
    <property type="entry name" value="D-ALANYL-D-ALANINE CARBOXYPEPTIDASE"/>
    <property type="match status" value="1"/>
</dbReference>
<feature type="domain" description="Peptidase S11 D-alanyl-D-alanine carboxypeptidase A N-terminal" evidence="9">
    <location>
        <begin position="477"/>
        <end position="673"/>
    </location>
</feature>
<feature type="compositionally biased region" description="Basic and acidic residues" evidence="8">
    <location>
        <begin position="1"/>
        <end position="21"/>
    </location>
</feature>
<dbReference type="PRINTS" id="PR00725">
    <property type="entry name" value="DADACBPTASE1"/>
</dbReference>